<dbReference type="Pfam" id="PF00076">
    <property type="entry name" value="RRM_1"/>
    <property type="match status" value="2"/>
</dbReference>
<reference evidence="13 14" key="1">
    <citation type="submission" date="2021-06" db="EMBL/GenBank/DDBJ databases">
        <title>Caerostris darwini draft genome.</title>
        <authorList>
            <person name="Kono N."/>
            <person name="Arakawa K."/>
        </authorList>
    </citation>
    <scope>NUCLEOTIDE SEQUENCE [LARGE SCALE GENOMIC DNA]</scope>
</reference>
<dbReference type="SUPFAM" id="SSF54928">
    <property type="entry name" value="RNA-binding domain, RBD"/>
    <property type="match status" value="1"/>
</dbReference>
<keyword evidence="14" id="KW-1185">Reference proteome</keyword>
<feature type="compositionally biased region" description="Polar residues" evidence="11">
    <location>
        <begin position="288"/>
        <end position="298"/>
    </location>
</feature>
<dbReference type="EMBL" id="BPLQ01011947">
    <property type="protein sequence ID" value="GIY61519.1"/>
    <property type="molecule type" value="Genomic_DNA"/>
</dbReference>
<comment type="subcellular location">
    <subcellularLocation>
        <location evidence="1">Nucleus speckle</location>
    </subcellularLocation>
</comment>
<feature type="domain" description="RRM" evidence="12">
    <location>
        <begin position="111"/>
        <end position="184"/>
    </location>
</feature>
<evidence type="ECO:0000256" key="9">
    <source>
        <dbReference type="ARBA" id="ARBA00023242"/>
    </source>
</evidence>
<dbReference type="InterPro" id="IPR035979">
    <property type="entry name" value="RBD_domain_sf"/>
</dbReference>
<dbReference type="PANTHER" id="PTHR23003">
    <property type="entry name" value="RNA RECOGNITION MOTIF RRM DOMAIN CONTAINING PROTEIN"/>
    <property type="match status" value="1"/>
</dbReference>
<dbReference type="GO" id="GO:0016607">
    <property type="term" value="C:nuclear speck"/>
    <property type="evidence" value="ECO:0007669"/>
    <property type="project" value="UniProtKB-SubCell"/>
</dbReference>
<comment type="caution">
    <text evidence="13">The sequence shown here is derived from an EMBL/GenBank/DDBJ whole genome shotgun (WGS) entry which is preliminary data.</text>
</comment>
<evidence type="ECO:0000256" key="3">
    <source>
        <dbReference type="ARBA" id="ARBA00022491"/>
    </source>
</evidence>
<dbReference type="GO" id="GO:0008380">
    <property type="term" value="P:RNA splicing"/>
    <property type="evidence" value="ECO:0007669"/>
    <property type="project" value="UniProtKB-KW"/>
</dbReference>
<accession>A0AAV4UVT0</accession>
<name>A0AAV4UVT0_9ARAC</name>
<keyword evidence="9" id="KW-0539">Nucleus</keyword>
<evidence type="ECO:0000256" key="11">
    <source>
        <dbReference type="SAM" id="MobiDB-lite"/>
    </source>
</evidence>
<dbReference type="GO" id="GO:0003729">
    <property type="term" value="F:mRNA binding"/>
    <property type="evidence" value="ECO:0007669"/>
    <property type="project" value="TreeGrafter"/>
</dbReference>
<evidence type="ECO:0000256" key="8">
    <source>
        <dbReference type="ARBA" id="ARBA00023187"/>
    </source>
</evidence>
<feature type="region of interest" description="Disordered" evidence="11">
    <location>
        <begin position="175"/>
        <end position="298"/>
    </location>
</feature>
<keyword evidence="3" id="KW-0678">Repressor</keyword>
<sequence length="298" mass="33943">MVNFAVTTMGSRVYIGRLSSQCREKDLEKFFKGYGKINDVILKRGFGFVDFEDIRDADDAVYELNGRNLLGERVVLEIARGPSRRSGRNMYQRSGRGSWIDKYGPPIRTDYRLLVDNLSSKVSWQDLKDYMRQAGEVTYADAHKQNRNEGVVEFASYSDMKNAYKKLNGGKLNGRRIHLTIDHPSHDNRRSYSRSNSMSRSRSSSHSHSPHQSRSHSPFPCRNRNDSHSLSHSHSRSRSPRRTTNRNASKSLSKSPVLSHSRLSIGFKSASPIKETNSKSESQHKSVSRSQSRSPECN</sequence>
<keyword evidence="5" id="KW-0507">mRNA processing</keyword>
<dbReference type="PROSITE" id="PS50102">
    <property type="entry name" value="RRM"/>
    <property type="match status" value="2"/>
</dbReference>
<evidence type="ECO:0000256" key="5">
    <source>
        <dbReference type="ARBA" id="ARBA00022664"/>
    </source>
</evidence>
<dbReference type="SMART" id="SM00360">
    <property type="entry name" value="RRM"/>
    <property type="match status" value="2"/>
</dbReference>
<evidence type="ECO:0000256" key="7">
    <source>
        <dbReference type="ARBA" id="ARBA00022884"/>
    </source>
</evidence>
<protein>
    <recommendedName>
        <fullName evidence="12">RRM domain-containing protein</fullName>
    </recommendedName>
</protein>
<dbReference type="Proteomes" id="UP001054837">
    <property type="component" value="Unassembled WGS sequence"/>
</dbReference>
<proteinExistence type="inferred from homology"/>
<dbReference type="CDD" id="cd12337">
    <property type="entry name" value="RRM1_SRSF4_like"/>
    <property type="match status" value="1"/>
</dbReference>
<gene>
    <name evidence="13" type="primary">SRSF4</name>
    <name evidence="13" type="ORF">CDAR_2971</name>
</gene>
<feature type="compositionally biased region" description="Low complexity" evidence="11">
    <location>
        <begin position="193"/>
        <end position="202"/>
    </location>
</feature>
<evidence type="ECO:0000259" key="12">
    <source>
        <dbReference type="PROSITE" id="PS50102"/>
    </source>
</evidence>
<dbReference type="InterPro" id="IPR000504">
    <property type="entry name" value="RRM_dom"/>
</dbReference>
<evidence type="ECO:0000256" key="1">
    <source>
        <dbReference type="ARBA" id="ARBA00004324"/>
    </source>
</evidence>
<feature type="compositionally biased region" description="Basic and acidic residues" evidence="11">
    <location>
        <begin position="179"/>
        <end position="190"/>
    </location>
</feature>
<dbReference type="AlphaFoldDB" id="A0AAV4UVT0"/>
<evidence type="ECO:0000256" key="10">
    <source>
        <dbReference type="PROSITE-ProRule" id="PRU00176"/>
    </source>
</evidence>
<feature type="domain" description="RRM" evidence="12">
    <location>
        <begin position="11"/>
        <end position="81"/>
    </location>
</feature>
<feature type="compositionally biased region" description="Polar residues" evidence="11">
    <location>
        <begin position="248"/>
        <end position="262"/>
    </location>
</feature>
<evidence type="ECO:0000313" key="13">
    <source>
        <dbReference type="EMBL" id="GIY61519.1"/>
    </source>
</evidence>
<dbReference type="GO" id="GO:0006397">
    <property type="term" value="P:mRNA processing"/>
    <property type="evidence" value="ECO:0007669"/>
    <property type="project" value="UniProtKB-KW"/>
</dbReference>
<evidence type="ECO:0000256" key="6">
    <source>
        <dbReference type="ARBA" id="ARBA00022737"/>
    </source>
</evidence>
<dbReference type="PANTHER" id="PTHR23003:SF51">
    <property type="entry name" value="SERINE-ARGININE PROTEIN 55"/>
    <property type="match status" value="1"/>
</dbReference>
<keyword evidence="8" id="KW-0508">mRNA splicing</keyword>
<keyword evidence="4" id="KW-0597">Phosphoprotein</keyword>
<dbReference type="Gene3D" id="3.30.70.330">
    <property type="match status" value="2"/>
</dbReference>
<dbReference type="CDD" id="cd12600">
    <property type="entry name" value="RRM2_SRSF4_like"/>
    <property type="match status" value="1"/>
</dbReference>
<feature type="compositionally biased region" description="Basic residues" evidence="11">
    <location>
        <begin position="203"/>
        <end position="214"/>
    </location>
</feature>
<keyword evidence="7 10" id="KW-0694">RNA-binding</keyword>
<evidence type="ECO:0000256" key="4">
    <source>
        <dbReference type="ARBA" id="ARBA00022553"/>
    </source>
</evidence>
<evidence type="ECO:0000313" key="14">
    <source>
        <dbReference type="Proteomes" id="UP001054837"/>
    </source>
</evidence>
<dbReference type="FunFam" id="3.30.70.330:FF:000420">
    <property type="entry name" value="serine-arginine protein 55 isoform X1"/>
    <property type="match status" value="1"/>
</dbReference>
<dbReference type="InterPro" id="IPR050374">
    <property type="entry name" value="RRT5_SRSF_SR"/>
</dbReference>
<feature type="compositionally biased region" description="Basic residues" evidence="11">
    <location>
        <begin position="231"/>
        <end position="244"/>
    </location>
</feature>
<dbReference type="InterPro" id="IPR012677">
    <property type="entry name" value="Nucleotide-bd_a/b_plait_sf"/>
</dbReference>
<comment type="similarity">
    <text evidence="2">Belongs to the splicing factor SR family.</text>
</comment>
<dbReference type="GO" id="GO:0005737">
    <property type="term" value="C:cytoplasm"/>
    <property type="evidence" value="ECO:0007669"/>
    <property type="project" value="TreeGrafter"/>
</dbReference>
<dbReference type="FunFam" id="3.30.70.330:FF:000028">
    <property type="entry name" value="Putative serine/arginine-rich splicing factor 4"/>
    <property type="match status" value="1"/>
</dbReference>
<evidence type="ECO:0000256" key="2">
    <source>
        <dbReference type="ARBA" id="ARBA00010269"/>
    </source>
</evidence>
<keyword evidence="6" id="KW-0677">Repeat</keyword>
<dbReference type="InterPro" id="IPR047190">
    <property type="entry name" value="RRM2_SRSF4/6"/>
</dbReference>
<organism evidence="13 14">
    <name type="scientific">Caerostris darwini</name>
    <dbReference type="NCBI Taxonomy" id="1538125"/>
    <lineage>
        <taxon>Eukaryota</taxon>
        <taxon>Metazoa</taxon>
        <taxon>Ecdysozoa</taxon>
        <taxon>Arthropoda</taxon>
        <taxon>Chelicerata</taxon>
        <taxon>Arachnida</taxon>
        <taxon>Araneae</taxon>
        <taxon>Araneomorphae</taxon>
        <taxon>Entelegynae</taxon>
        <taxon>Araneoidea</taxon>
        <taxon>Araneidae</taxon>
        <taxon>Caerostris</taxon>
    </lineage>
</organism>